<feature type="compositionally biased region" description="Basic and acidic residues" evidence="3">
    <location>
        <begin position="114"/>
        <end position="129"/>
    </location>
</feature>
<feature type="region of interest" description="Disordered" evidence="3">
    <location>
        <begin position="317"/>
        <end position="336"/>
    </location>
</feature>
<evidence type="ECO:0000256" key="2">
    <source>
        <dbReference type="ARBA" id="ARBA00022837"/>
    </source>
</evidence>
<keyword evidence="5" id="KW-1185">Reference proteome</keyword>
<dbReference type="Gene3D" id="1.10.238.10">
    <property type="entry name" value="EF-hand"/>
    <property type="match status" value="1"/>
</dbReference>
<dbReference type="AlphaFoldDB" id="A0AA35L501"/>
<feature type="region of interest" description="Disordered" evidence="3">
    <location>
        <begin position="189"/>
        <end position="239"/>
    </location>
</feature>
<evidence type="ECO:0000256" key="3">
    <source>
        <dbReference type="SAM" id="MobiDB-lite"/>
    </source>
</evidence>
<feature type="compositionally biased region" description="Basic and acidic residues" evidence="3">
    <location>
        <begin position="199"/>
        <end position="225"/>
    </location>
</feature>
<keyword evidence="2" id="KW-0106">Calcium</keyword>
<feature type="compositionally biased region" description="Basic and acidic residues" evidence="3">
    <location>
        <begin position="79"/>
        <end position="97"/>
    </location>
</feature>
<organism evidence="4 5">
    <name type="scientific">Podarcis lilfordi</name>
    <name type="common">Lilford's wall lizard</name>
    <dbReference type="NCBI Taxonomy" id="74358"/>
    <lineage>
        <taxon>Eukaryota</taxon>
        <taxon>Metazoa</taxon>
        <taxon>Chordata</taxon>
        <taxon>Craniata</taxon>
        <taxon>Vertebrata</taxon>
        <taxon>Euteleostomi</taxon>
        <taxon>Lepidosauria</taxon>
        <taxon>Squamata</taxon>
        <taxon>Bifurcata</taxon>
        <taxon>Unidentata</taxon>
        <taxon>Episquamata</taxon>
        <taxon>Laterata</taxon>
        <taxon>Lacertibaenia</taxon>
        <taxon>Lacertidae</taxon>
        <taxon>Podarcis</taxon>
    </lineage>
</organism>
<dbReference type="SUPFAM" id="SSF47473">
    <property type="entry name" value="EF-hand"/>
    <property type="match status" value="1"/>
</dbReference>
<reference evidence="4" key="1">
    <citation type="submission" date="2022-12" db="EMBL/GenBank/DDBJ databases">
        <authorList>
            <person name="Alioto T."/>
            <person name="Alioto T."/>
            <person name="Gomez Garrido J."/>
        </authorList>
    </citation>
    <scope>NUCLEOTIDE SEQUENCE</scope>
</reference>
<gene>
    <name evidence="4" type="ORF">PODLI_1B008383</name>
</gene>
<name>A0AA35L501_9SAUR</name>
<protein>
    <recommendedName>
        <fullName evidence="6">EF-hand domain-containing protein</fullName>
    </recommendedName>
</protein>
<sequence>MDDIINRVGSNQQDKNEQAEEKNRLQELNEQVKEISELQEPNFKGDKPPEVSEQDQENTPQNLFDQTDESSELAALDLEEIKIQDLSEQVDEYKPENLIEQAEESSELTEPNVEDNKAQELAEEQDQKNKPQGPDEQANDDNPQDLKDRVEERVKTSLLHLPGKEPSLYPLSRIPDFYLAELQDGLQISPASQPQLDEIPQHQAKDGKLPDLKEEVEEASERLMEKPTQQPQDKKLKPPSITTIVDLKPQAKKKQKDSLSYVSARSTYSMRSVRNLPVSVKVPLQRPPSPKVKPETVDKGTQCKLMLMRKLQVLPRTPSPQRRHVQRAKPPTADKATQINSNYGRLEKRTPVLIKKKKTGETAINKTFPSKTRPSILRKESGSCYDNICTEDSMTIKKGKKAKAIYNFHITVYEGENEMDSMCKAGPRWEESASSSGLSKACTVFSTLKSGMIHTSDLLLILHTLGILVTNAEMRRTLRHVKVTASGTLDFSEFLEVVNNTSPFTDTEDFQTILWIFRKINKGMVAVDDLETVLIGLGVNLNNKEIQQALGCTEVKNGNVDILSFLQTAWGLQRGFEEEGLQYECDAMDASPFRDVTELVNADARWRKKYCDEDFIAAKCPIPLMTLSCSNKDLVFAPPKRRLSWKSDQKRPSIVISSKEGDKGSGIKLTKSQLDATDLRSTSSTSSVHNAEGGDKEHDAMEVTEAQTGSTGQTDTIQEEEEEQ</sequence>
<evidence type="ECO:0000313" key="5">
    <source>
        <dbReference type="Proteomes" id="UP001178461"/>
    </source>
</evidence>
<feature type="compositionally biased region" description="Basic and acidic residues" evidence="3">
    <location>
        <begin position="692"/>
        <end position="701"/>
    </location>
</feature>
<feature type="compositionally biased region" description="Basic and acidic residues" evidence="3">
    <location>
        <begin position="14"/>
        <end position="24"/>
    </location>
</feature>
<feature type="compositionally biased region" description="Basic and acidic residues" evidence="3">
    <location>
        <begin position="144"/>
        <end position="155"/>
    </location>
</feature>
<feature type="region of interest" description="Disordered" evidence="3">
    <location>
        <begin position="1"/>
        <end position="24"/>
    </location>
</feature>
<feature type="compositionally biased region" description="Polar residues" evidence="3">
    <location>
        <begin position="670"/>
        <end position="689"/>
    </location>
</feature>
<dbReference type="Proteomes" id="UP001178461">
    <property type="component" value="Chromosome 13"/>
</dbReference>
<dbReference type="InterPro" id="IPR011992">
    <property type="entry name" value="EF-hand-dom_pair"/>
</dbReference>
<feature type="region of interest" description="Disordered" evidence="3">
    <location>
        <begin position="647"/>
        <end position="724"/>
    </location>
</feature>
<proteinExistence type="predicted"/>
<evidence type="ECO:0008006" key="6">
    <source>
        <dbReference type="Google" id="ProtNLM"/>
    </source>
</evidence>
<evidence type="ECO:0000313" key="4">
    <source>
        <dbReference type="EMBL" id="CAI5789947.1"/>
    </source>
</evidence>
<accession>A0AA35L501</accession>
<dbReference type="PANTHER" id="PTHR22656:SF1">
    <property type="entry name" value="EF-HAND CALCIUM-BINDING DOMAIN-CONTAINING PROTEIN 13"/>
    <property type="match status" value="1"/>
</dbReference>
<dbReference type="PANTHER" id="PTHR22656">
    <property type="entry name" value="EF-HAND CALCIUM-BINDING DOMAIN-CONTAINING PROTEIN 13"/>
    <property type="match status" value="1"/>
</dbReference>
<evidence type="ECO:0000256" key="1">
    <source>
        <dbReference type="ARBA" id="ARBA00022737"/>
    </source>
</evidence>
<dbReference type="EMBL" id="OX395138">
    <property type="protein sequence ID" value="CAI5789947.1"/>
    <property type="molecule type" value="Genomic_DNA"/>
</dbReference>
<feature type="region of interest" description="Disordered" evidence="3">
    <location>
        <begin position="36"/>
        <end position="170"/>
    </location>
</feature>
<keyword evidence="1" id="KW-0677">Repeat</keyword>
<feature type="compositionally biased region" description="Polar residues" evidence="3">
    <location>
        <begin position="705"/>
        <end position="716"/>
    </location>
</feature>